<keyword evidence="1" id="KW-0812">Transmembrane</keyword>
<dbReference type="AlphaFoldDB" id="X0ZTK2"/>
<keyword evidence="1" id="KW-0472">Membrane</keyword>
<feature type="transmembrane region" description="Helical" evidence="1">
    <location>
        <begin position="12"/>
        <end position="32"/>
    </location>
</feature>
<feature type="domain" description="GGDEF" evidence="2">
    <location>
        <begin position="88"/>
        <end position="139"/>
    </location>
</feature>
<feature type="non-terminal residue" evidence="3">
    <location>
        <position position="139"/>
    </location>
</feature>
<dbReference type="Gene3D" id="3.30.70.270">
    <property type="match status" value="1"/>
</dbReference>
<dbReference type="EMBL" id="BARS01057470">
    <property type="protein sequence ID" value="GAG51511.1"/>
    <property type="molecule type" value="Genomic_DNA"/>
</dbReference>
<comment type="caution">
    <text evidence="3">The sequence shown here is derived from an EMBL/GenBank/DDBJ whole genome shotgun (WGS) entry which is preliminary data.</text>
</comment>
<gene>
    <name evidence="3" type="ORF">S01H1_84252</name>
</gene>
<dbReference type="SMART" id="SM00267">
    <property type="entry name" value="GGDEF"/>
    <property type="match status" value="1"/>
</dbReference>
<dbReference type="PANTHER" id="PTHR45138">
    <property type="entry name" value="REGULATORY COMPONENTS OF SENSORY TRANSDUCTION SYSTEM"/>
    <property type="match status" value="1"/>
</dbReference>
<evidence type="ECO:0000256" key="1">
    <source>
        <dbReference type="SAM" id="Phobius"/>
    </source>
</evidence>
<accession>X0ZTK2</accession>
<dbReference type="GO" id="GO:0052621">
    <property type="term" value="F:diguanylate cyclase activity"/>
    <property type="evidence" value="ECO:0007669"/>
    <property type="project" value="TreeGrafter"/>
</dbReference>
<dbReference type="InterPro" id="IPR050469">
    <property type="entry name" value="Diguanylate_Cyclase"/>
</dbReference>
<dbReference type="InterPro" id="IPR000160">
    <property type="entry name" value="GGDEF_dom"/>
</dbReference>
<name>X0ZTK2_9ZZZZ</name>
<feature type="non-terminal residue" evidence="3">
    <location>
        <position position="1"/>
    </location>
</feature>
<organism evidence="3">
    <name type="scientific">marine sediment metagenome</name>
    <dbReference type="NCBI Taxonomy" id="412755"/>
    <lineage>
        <taxon>unclassified sequences</taxon>
        <taxon>metagenomes</taxon>
        <taxon>ecological metagenomes</taxon>
    </lineage>
</organism>
<evidence type="ECO:0000313" key="3">
    <source>
        <dbReference type="EMBL" id="GAG51511.1"/>
    </source>
</evidence>
<dbReference type="PROSITE" id="PS50887">
    <property type="entry name" value="GGDEF"/>
    <property type="match status" value="1"/>
</dbReference>
<evidence type="ECO:0000259" key="2">
    <source>
        <dbReference type="PROSITE" id="PS50887"/>
    </source>
</evidence>
<keyword evidence="1" id="KW-1133">Transmembrane helix</keyword>
<dbReference type="PANTHER" id="PTHR45138:SF9">
    <property type="entry name" value="DIGUANYLATE CYCLASE DGCM-RELATED"/>
    <property type="match status" value="1"/>
</dbReference>
<dbReference type="NCBIfam" id="TIGR00254">
    <property type="entry name" value="GGDEF"/>
    <property type="match status" value="1"/>
</dbReference>
<proteinExistence type="predicted"/>
<reference evidence="3" key="1">
    <citation type="journal article" date="2014" name="Front. Microbiol.">
        <title>High frequency of phylogenetically diverse reductive dehalogenase-homologous genes in deep subseafloor sedimentary metagenomes.</title>
        <authorList>
            <person name="Kawai M."/>
            <person name="Futagami T."/>
            <person name="Toyoda A."/>
            <person name="Takaki Y."/>
            <person name="Nishi S."/>
            <person name="Hori S."/>
            <person name="Arai W."/>
            <person name="Tsubouchi T."/>
            <person name="Morono Y."/>
            <person name="Uchiyama I."/>
            <person name="Ito T."/>
            <person name="Fujiyama A."/>
            <person name="Inagaki F."/>
            <person name="Takami H."/>
        </authorList>
    </citation>
    <scope>NUCLEOTIDE SEQUENCE</scope>
    <source>
        <strain evidence="3">Expedition CK06-06</strain>
    </source>
</reference>
<dbReference type="Pfam" id="PF00990">
    <property type="entry name" value="GGDEF"/>
    <property type="match status" value="1"/>
</dbReference>
<protein>
    <recommendedName>
        <fullName evidence="2">GGDEF domain-containing protein</fullName>
    </recommendedName>
</protein>
<dbReference type="InterPro" id="IPR029787">
    <property type="entry name" value="Nucleotide_cyclase"/>
</dbReference>
<dbReference type="InterPro" id="IPR043128">
    <property type="entry name" value="Rev_trsase/Diguanyl_cyclase"/>
</dbReference>
<dbReference type="SUPFAM" id="SSF55073">
    <property type="entry name" value="Nucleotide cyclase"/>
    <property type="match status" value="1"/>
</dbReference>
<sequence length="139" mass="16257">RPEFALQPWQYVGYPLLAALPLLYGIVSARYIRLMHVDQLRRYQAQLMLRTMELEKMATHDELTQLYNRRYFYERFQEMLARIRTSKQSVALILLDIDGLKKINDEYGHTVGDIMIANLARVIDKHTRTSDVAARLGGD</sequence>
<dbReference type="CDD" id="cd01949">
    <property type="entry name" value="GGDEF"/>
    <property type="match status" value="1"/>
</dbReference>